<dbReference type="PANTHER" id="PTHR23167">
    <property type="entry name" value="CALPONIN HOMOLOGY DOMAIN-CONTAINING PROTEIN DDB_G0272472-RELATED"/>
    <property type="match status" value="1"/>
</dbReference>
<feature type="compositionally biased region" description="Low complexity" evidence="5">
    <location>
        <begin position="719"/>
        <end position="737"/>
    </location>
</feature>
<dbReference type="InterPro" id="IPR019448">
    <property type="entry name" value="NT-C2"/>
</dbReference>
<dbReference type="SMART" id="SM01203">
    <property type="entry name" value="DUF3585"/>
    <property type="match status" value="1"/>
</dbReference>
<evidence type="ECO:0000313" key="10">
    <source>
        <dbReference type="Proteomes" id="UP000534426"/>
    </source>
</evidence>
<comment type="caution">
    <text evidence="9">The sequence shown here is derived from an EMBL/GenBank/DDBJ whole genome shotgun (WGS) entry which is preliminary data.</text>
</comment>
<dbReference type="PROSITE" id="PS51848">
    <property type="entry name" value="BMERB"/>
    <property type="match status" value="1"/>
</dbReference>
<feature type="compositionally biased region" description="Basic and acidic residues" evidence="5">
    <location>
        <begin position="956"/>
        <end position="978"/>
    </location>
</feature>
<dbReference type="InterPro" id="IPR036872">
    <property type="entry name" value="CH_dom_sf"/>
</dbReference>
<evidence type="ECO:0000256" key="4">
    <source>
        <dbReference type="ARBA" id="ARBA00023054"/>
    </source>
</evidence>
<name>A0A7K4LIG3_9AVES</name>
<feature type="domain" description="C2 NT-type" evidence="7">
    <location>
        <begin position="8"/>
        <end position="158"/>
    </location>
</feature>
<evidence type="ECO:0000313" key="9">
    <source>
        <dbReference type="EMBL" id="NWJ04514.1"/>
    </source>
</evidence>
<dbReference type="Pfam" id="PF12130">
    <property type="entry name" value="bMERB_dom"/>
    <property type="match status" value="1"/>
</dbReference>
<dbReference type="InterPro" id="IPR001715">
    <property type="entry name" value="CH_dom"/>
</dbReference>
<dbReference type="SUPFAM" id="SSF47576">
    <property type="entry name" value="Calponin-homology domain, CH-domain"/>
    <property type="match status" value="1"/>
</dbReference>
<feature type="domain" description="Calponin-homology (CH)" evidence="6">
    <location>
        <begin position="412"/>
        <end position="517"/>
    </location>
</feature>
<organism evidence="9 10">
    <name type="scientific">Crypturellus undulatus</name>
    <dbReference type="NCBI Taxonomy" id="48396"/>
    <lineage>
        <taxon>Eukaryota</taxon>
        <taxon>Metazoa</taxon>
        <taxon>Chordata</taxon>
        <taxon>Craniata</taxon>
        <taxon>Vertebrata</taxon>
        <taxon>Euteleostomi</taxon>
        <taxon>Archelosauria</taxon>
        <taxon>Archosauria</taxon>
        <taxon>Dinosauria</taxon>
        <taxon>Saurischia</taxon>
        <taxon>Theropoda</taxon>
        <taxon>Coelurosauria</taxon>
        <taxon>Aves</taxon>
        <taxon>Palaeognathae</taxon>
        <taxon>Tinamiformes</taxon>
        <taxon>Tinamidae</taxon>
        <taxon>Crypturellus</taxon>
    </lineage>
</organism>
<feature type="non-terminal residue" evidence="9">
    <location>
        <position position="1"/>
    </location>
</feature>
<dbReference type="Gene3D" id="1.10.418.10">
    <property type="entry name" value="Calponin-like domain"/>
    <property type="match status" value="1"/>
</dbReference>
<feature type="region of interest" description="Disordered" evidence="5">
    <location>
        <begin position="582"/>
        <end position="781"/>
    </location>
</feature>
<feature type="compositionally biased region" description="Basic and acidic residues" evidence="5">
    <location>
        <begin position="867"/>
        <end position="877"/>
    </location>
</feature>
<dbReference type="PANTHER" id="PTHR23167:SF43">
    <property type="entry name" value="EH DOMAIN-BINDING PROTEIN 1"/>
    <property type="match status" value="1"/>
</dbReference>
<evidence type="ECO:0000256" key="3">
    <source>
        <dbReference type="ARBA" id="ARBA00022753"/>
    </source>
</evidence>
<accession>A0A7K4LIG3</accession>
<evidence type="ECO:0000256" key="5">
    <source>
        <dbReference type="SAM" id="MobiDB-lite"/>
    </source>
</evidence>
<feature type="non-terminal residue" evidence="9">
    <location>
        <position position="1140"/>
    </location>
</feature>
<gene>
    <name evidence="9" type="primary">Ehbp1</name>
    <name evidence="9" type="ORF">CRYUND_R06237</name>
</gene>
<dbReference type="FunFam" id="1.10.418.10:FF:000023">
    <property type="entry name" value="EH domain-binding protein 1 isoform X1"/>
    <property type="match status" value="1"/>
</dbReference>
<keyword evidence="4" id="KW-0175">Coiled coil</keyword>
<dbReference type="InterPro" id="IPR050540">
    <property type="entry name" value="F-actin_Monoox_Mical"/>
</dbReference>
<feature type="region of interest" description="Disordered" evidence="5">
    <location>
        <begin position="225"/>
        <end position="411"/>
    </location>
</feature>
<feature type="domain" description="BMERB" evidence="8">
    <location>
        <begin position="1033"/>
        <end position="1140"/>
    </location>
</feature>
<sequence>MASVWKRLQRVGKHASKFQFVASYQELMVECTKKWQPDKLVVVWTRRSRRKSSKAHSWQPGIKNPYRGVVVWPVPENVEITVTLFKDPHAEEFEDKEWTFVIENESPSGRRKALATSNINMKQYASPMPTQTDVKLKFKPLSKKVVSATLQFSLSCIFLREGKATDEDMQSLASLMSMKQADIGNLDDFEEDNEEDEENRVNQEEKAAKITELINKLNFLDEEEQDLANSSTNPFDEPDTAELNPFGDPDVEEPDSEIASSSKPEESFYTDNYNPFKDDDAPEYLNPFDEPDAEPETFVTIRASPPQPAKRKNVRPVDMSKYLYADTSKAEEEELDESNPFYEPKPSPALIKVAPLQEPEKKMKRKAPEPPNLLPKTKPGTSENISAIPALKELSASPKSSPIPSPVLGRKPNASQSLLVWCKEVTKNYRGVKITNFTTSWRNGLSFCAILHHFRPDLIDYKSLNPQDIKENNKKAYDGFASLGISRLLEPSDMVLLAIPDKLTVMTYLYQIRAHFCGQELNVVQIEENSSKSTYKVGNYETDTNSSVDQEKFYAELHDLKREPPLQPPDTSLADFTSQDDSVFVNDSGVGESESEHQTPDDHLSPSTASPSSRRTRSDPDPPKSQQSSGRTSASEEVGKGGSADTAQVQPVLGKKKLLKADTLDLSDLQHVSDPKEDTSPTGAFEDGDRERHQSSDSPVGFSKQEKLGRAGSPESTKGDPSSPSKKPSLSPTSKLGYSYNNDADLVRKKRASLRQGETDSEPDARAALNHTDQSAKTAQQRMLSRQEELKERARVLLEQARRDAALKAGNKQLTDTVAPAHNKQLNDQQDEERRRQLRERARQLIAEARSGVKMSELPSYAEMAAEKLKERSKASGDEAEDEDNIEIDTNEEVPECSLSGGGDELTNLENDLDSTAEQNSKFMDLKLKKLLEAQPQVANSLSSAAQKAVTDSSEQDIKNGAEDHRAERSQKAGERFRNPVVFGKDSTVRKTQLQSFSQYVENRPEMKRQRSIQEDTKRGNEEKAAITETQRKPSEDEVLNKGFKDTSQYVVGELAALENEQKQIDTRAARVEKRLRYLMDTGRNTEEEEAMMQEWFMLVNKKNALIRRMNQLSLLEKEHDLERRYELLNRELRAMLAIE</sequence>
<feature type="compositionally biased region" description="Polar residues" evidence="5">
    <location>
        <begin position="771"/>
        <end position="781"/>
    </location>
</feature>
<evidence type="ECO:0000259" key="6">
    <source>
        <dbReference type="PROSITE" id="PS50021"/>
    </source>
</evidence>
<dbReference type="EMBL" id="VWPW01015197">
    <property type="protein sequence ID" value="NWJ04514.1"/>
    <property type="molecule type" value="Genomic_DNA"/>
</dbReference>
<dbReference type="Pfam" id="PF00307">
    <property type="entry name" value="CH"/>
    <property type="match status" value="1"/>
</dbReference>
<evidence type="ECO:0000256" key="2">
    <source>
        <dbReference type="ARBA" id="ARBA00022553"/>
    </source>
</evidence>
<feature type="region of interest" description="Disordered" evidence="5">
    <location>
        <begin position="867"/>
        <end position="916"/>
    </location>
</feature>
<evidence type="ECO:0000259" key="7">
    <source>
        <dbReference type="PROSITE" id="PS51840"/>
    </source>
</evidence>
<dbReference type="AlphaFoldDB" id="A0A7K4LIG3"/>
<feature type="compositionally biased region" description="Acidic residues" evidence="5">
    <location>
        <begin position="878"/>
        <end position="895"/>
    </location>
</feature>
<dbReference type="SMART" id="SM00033">
    <property type="entry name" value="CH"/>
    <property type="match status" value="1"/>
</dbReference>
<keyword evidence="10" id="KW-1185">Reference proteome</keyword>
<feature type="compositionally biased region" description="Polar residues" evidence="5">
    <location>
        <begin position="990"/>
        <end position="1001"/>
    </location>
</feature>
<dbReference type="PROSITE" id="PS50021">
    <property type="entry name" value="CH"/>
    <property type="match status" value="1"/>
</dbReference>
<dbReference type="PROSITE" id="PS51840">
    <property type="entry name" value="C2_NT"/>
    <property type="match status" value="1"/>
</dbReference>
<keyword evidence="3" id="KW-0967">Endosome</keyword>
<feature type="region of interest" description="Disordered" evidence="5">
    <location>
        <begin position="937"/>
        <end position="1041"/>
    </location>
</feature>
<dbReference type="CDD" id="cd21254">
    <property type="entry name" value="CH_EHBP1"/>
    <property type="match status" value="1"/>
</dbReference>
<evidence type="ECO:0000259" key="8">
    <source>
        <dbReference type="PROSITE" id="PS51848"/>
    </source>
</evidence>
<comment type="subcellular location">
    <subcellularLocation>
        <location evidence="1">Endosome</location>
    </subcellularLocation>
</comment>
<proteinExistence type="predicted"/>
<feature type="compositionally biased region" description="Polar residues" evidence="5">
    <location>
        <begin position="937"/>
        <end position="953"/>
    </location>
</feature>
<dbReference type="InterPro" id="IPR022735">
    <property type="entry name" value="bMERB_dom"/>
</dbReference>
<feature type="compositionally biased region" description="Basic and acidic residues" evidence="5">
    <location>
        <begin position="832"/>
        <end position="843"/>
    </location>
</feature>
<keyword evidence="2" id="KW-0597">Phosphoprotein</keyword>
<evidence type="ECO:0000256" key="1">
    <source>
        <dbReference type="ARBA" id="ARBA00004177"/>
    </source>
</evidence>
<dbReference type="Pfam" id="PF10358">
    <property type="entry name" value="NT-C2"/>
    <property type="match status" value="1"/>
</dbReference>
<protein>
    <submittedName>
        <fullName evidence="9">EHBP1 protein</fullName>
    </submittedName>
</protein>
<feature type="compositionally biased region" description="Basic and acidic residues" evidence="5">
    <location>
        <begin position="594"/>
        <end position="604"/>
    </location>
</feature>
<feature type="region of interest" description="Disordered" evidence="5">
    <location>
        <begin position="808"/>
        <end position="843"/>
    </location>
</feature>
<feature type="compositionally biased region" description="Basic and acidic residues" evidence="5">
    <location>
        <begin position="1003"/>
        <end position="1041"/>
    </location>
</feature>
<dbReference type="GO" id="GO:0005768">
    <property type="term" value="C:endosome"/>
    <property type="evidence" value="ECO:0007669"/>
    <property type="project" value="UniProtKB-SubCell"/>
</dbReference>
<dbReference type="Proteomes" id="UP000534426">
    <property type="component" value="Unassembled WGS sequence"/>
</dbReference>
<reference evidence="9 10" key="1">
    <citation type="submission" date="2019-09" db="EMBL/GenBank/DDBJ databases">
        <title>Bird 10,000 Genomes (B10K) Project - Family phase.</title>
        <authorList>
            <person name="Zhang G."/>
        </authorList>
    </citation>
    <scope>NUCLEOTIDE SEQUENCE [LARGE SCALE GENOMIC DNA]</scope>
    <source>
        <strain evidence="9">B10K-MSB-37135</strain>
        <tissue evidence="9">Heart</tissue>
    </source>
</reference>